<feature type="transmembrane region" description="Helical" evidence="1">
    <location>
        <begin position="441"/>
        <end position="459"/>
    </location>
</feature>
<keyword evidence="3" id="KW-1185">Reference proteome</keyword>
<sequence>MGPSPLIRFLEARLSHPVPTPHWPHQPTGGLPEGSTVVIVGGGLAGSAFARQLLMLCRRENRSINIKLVNSTGCNYCGGLVTDLARKTMEQLYELEMPPNLVLEKIEGCHYVNRQGSVAVQLPAPLTSTLRTSRFGVPGFDDAIKMRILEGLEDLGHLFTLIEPTVVKRLIPPHATSSGRWRVILSRRNPDHTPQELSADLVVLASGFNSLHKPMLNRFMKSTGYTPPPVFQASVTEVNTSTALVNRVGRRVYMLDGIVPGTMLAFIPKGKNWLTLTALNKKLDFHDLRLLFAHPSIREIIDLPNPVEALRCHVVCPAFIYSGPSPCFYGDGWVAAGDLSGYGRVLKDGYFAAFWGSWLAARTVFYHGITRRDFARYYHRPLHRFSRENLLGIALFNLNNSLGHRPWFNRLLLTAAREEIRGHSYGWAVHAAFRALKTGRLPYWLIGLLFLLGVGRYVFGHPLQTIKTLLCTGERSPISP</sequence>
<keyword evidence="1" id="KW-1133">Transmembrane helix</keyword>
<dbReference type="InterPro" id="IPR036188">
    <property type="entry name" value="FAD/NAD-bd_sf"/>
</dbReference>
<dbReference type="RefSeq" id="WP_066666590.1">
    <property type="nucleotide sequence ID" value="NZ_LYVF01000047.1"/>
</dbReference>
<accession>A0A1B7LHS3</accession>
<dbReference type="EMBL" id="LYVF01000047">
    <property type="protein sequence ID" value="OAT85850.1"/>
    <property type="molecule type" value="Genomic_DNA"/>
</dbReference>
<protein>
    <recommendedName>
        <fullName evidence="4">FAD/NAD(P)-binding domain-containing protein</fullName>
    </recommendedName>
</protein>
<dbReference type="AlphaFoldDB" id="A0A1B7LHS3"/>
<organism evidence="2 3">
    <name type="scientific">Desulfotomaculum copahuensis</name>
    <dbReference type="NCBI Taxonomy" id="1838280"/>
    <lineage>
        <taxon>Bacteria</taxon>
        <taxon>Bacillati</taxon>
        <taxon>Bacillota</taxon>
        <taxon>Clostridia</taxon>
        <taxon>Eubacteriales</taxon>
        <taxon>Desulfotomaculaceae</taxon>
        <taxon>Desulfotomaculum</taxon>
    </lineage>
</organism>
<keyword evidence="1" id="KW-0812">Transmembrane</keyword>
<dbReference type="Proteomes" id="UP000078532">
    <property type="component" value="Unassembled WGS sequence"/>
</dbReference>
<dbReference type="SUPFAM" id="SSF51905">
    <property type="entry name" value="FAD/NAD(P)-binding domain"/>
    <property type="match status" value="1"/>
</dbReference>
<evidence type="ECO:0008006" key="4">
    <source>
        <dbReference type="Google" id="ProtNLM"/>
    </source>
</evidence>
<proteinExistence type="predicted"/>
<keyword evidence="1" id="KW-0472">Membrane</keyword>
<gene>
    <name evidence="2" type="ORF">A6M21_05070</name>
</gene>
<name>A0A1B7LHS3_9FIRM</name>
<dbReference type="OrthoDB" id="6309046at2"/>
<comment type="caution">
    <text evidence="2">The sequence shown here is derived from an EMBL/GenBank/DDBJ whole genome shotgun (WGS) entry which is preliminary data.</text>
</comment>
<reference evidence="2 3" key="1">
    <citation type="submission" date="2016-04" db="EMBL/GenBank/DDBJ databases">
        <authorList>
            <person name="Evans L.H."/>
            <person name="Alamgir A."/>
            <person name="Owens N."/>
            <person name="Weber N.D."/>
            <person name="Virtaneva K."/>
            <person name="Barbian K."/>
            <person name="Babar A."/>
            <person name="Rosenke K."/>
        </authorList>
    </citation>
    <scope>NUCLEOTIDE SEQUENCE [LARGE SCALE GENOMIC DNA]</scope>
    <source>
        <strain evidence="2 3">LMa1</strain>
    </source>
</reference>
<evidence type="ECO:0000313" key="2">
    <source>
        <dbReference type="EMBL" id="OAT85850.1"/>
    </source>
</evidence>
<evidence type="ECO:0000313" key="3">
    <source>
        <dbReference type="Proteomes" id="UP000078532"/>
    </source>
</evidence>
<dbReference type="STRING" id="1838280.A6M21_05070"/>
<evidence type="ECO:0000256" key="1">
    <source>
        <dbReference type="SAM" id="Phobius"/>
    </source>
</evidence>
<dbReference type="Gene3D" id="3.50.50.60">
    <property type="entry name" value="FAD/NAD(P)-binding domain"/>
    <property type="match status" value="1"/>
</dbReference>